<feature type="binding site" evidence="3">
    <location>
        <position position="109"/>
    </location>
    <ligand>
        <name>substrate</name>
    </ligand>
</feature>
<dbReference type="SUPFAM" id="SSF51430">
    <property type="entry name" value="NAD(P)-linked oxidoreductase"/>
    <property type="match status" value="1"/>
</dbReference>
<dbReference type="GO" id="GO:0016491">
    <property type="term" value="F:oxidoreductase activity"/>
    <property type="evidence" value="ECO:0007669"/>
    <property type="project" value="InterPro"/>
</dbReference>
<feature type="site" description="Lowers pKa of active site Tyr" evidence="4">
    <location>
        <position position="76"/>
    </location>
</feature>
<feature type="active site" description="Proton donor" evidence="2">
    <location>
        <position position="51"/>
    </location>
</feature>
<dbReference type="AlphaFoldDB" id="A0A550D000"/>
<evidence type="ECO:0000313" key="6">
    <source>
        <dbReference type="EMBL" id="TRM70365.1"/>
    </source>
</evidence>
<keyword evidence="7" id="KW-1185">Reference proteome</keyword>
<evidence type="ECO:0000256" key="1">
    <source>
        <dbReference type="ARBA" id="ARBA00007905"/>
    </source>
</evidence>
<dbReference type="PIRSF" id="PIRSF000097">
    <property type="entry name" value="AKR"/>
    <property type="match status" value="1"/>
</dbReference>
<dbReference type="InterPro" id="IPR036812">
    <property type="entry name" value="NAD(P)_OxRdtase_dom_sf"/>
</dbReference>
<dbReference type="STRING" id="97359.A0A550D000"/>
<dbReference type="PANTHER" id="PTHR11732">
    <property type="entry name" value="ALDO/KETO REDUCTASE"/>
    <property type="match status" value="1"/>
</dbReference>
<organism evidence="6 7">
    <name type="scientific">Schizophyllum amplum</name>
    <dbReference type="NCBI Taxonomy" id="97359"/>
    <lineage>
        <taxon>Eukaryota</taxon>
        <taxon>Fungi</taxon>
        <taxon>Dikarya</taxon>
        <taxon>Basidiomycota</taxon>
        <taxon>Agaricomycotina</taxon>
        <taxon>Agaricomycetes</taxon>
        <taxon>Agaricomycetidae</taxon>
        <taxon>Agaricales</taxon>
        <taxon>Schizophyllaceae</taxon>
        <taxon>Schizophyllum</taxon>
    </lineage>
</organism>
<protein>
    <submittedName>
        <fullName evidence="6">NADP-dependent oxidoreductase domain-containing protein</fullName>
    </submittedName>
</protein>
<evidence type="ECO:0000259" key="5">
    <source>
        <dbReference type="Pfam" id="PF00248"/>
    </source>
</evidence>
<dbReference type="InterPro" id="IPR020471">
    <property type="entry name" value="AKR"/>
</dbReference>
<dbReference type="EMBL" id="VDMD01000001">
    <property type="protein sequence ID" value="TRM70365.1"/>
    <property type="molecule type" value="Genomic_DNA"/>
</dbReference>
<evidence type="ECO:0000256" key="4">
    <source>
        <dbReference type="PIRSR" id="PIRSR000097-3"/>
    </source>
</evidence>
<comment type="similarity">
    <text evidence="1">Belongs to the aldo/keto reductase family.</text>
</comment>
<dbReference type="OrthoDB" id="416253at2759"/>
<dbReference type="FunFam" id="3.20.20.100:FF:000036">
    <property type="entry name" value="NADP-dependent oxidoreductase domain-containing protein"/>
    <property type="match status" value="1"/>
</dbReference>
<accession>A0A550D000</accession>
<dbReference type="PRINTS" id="PR00069">
    <property type="entry name" value="ALDKETRDTASE"/>
</dbReference>
<evidence type="ECO:0000256" key="2">
    <source>
        <dbReference type="PIRSR" id="PIRSR000097-1"/>
    </source>
</evidence>
<evidence type="ECO:0000313" key="7">
    <source>
        <dbReference type="Proteomes" id="UP000320762"/>
    </source>
</evidence>
<dbReference type="Pfam" id="PF00248">
    <property type="entry name" value="Aldo_ket_red"/>
    <property type="match status" value="1"/>
</dbReference>
<name>A0A550D000_9AGAR</name>
<dbReference type="InterPro" id="IPR023210">
    <property type="entry name" value="NADP_OxRdtase_dom"/>
</dbReference>
<dbReference type="PROSITE" id="PS00062">
    <property type="entry name" value="ALDOKETO_REDUCTASE_2"/>
    <property type="match status" value="1"/>
</dbReference>
<gene>
    <name evidence="6" type="ORF">BD626DRAFT_390609</name>
</gene>
<comment type="caution">
    <text evidence="6">The sequence shown here is derived from an EMBL/GenBank/DDBJ whole genome shotgun (WGS) entry which is preliminary data.</text>
</comment>
<proteinExistence type="inferred from homology"/>
<dbReference type="Gene3D" id="3.20.20.100">
    <property type="entry name" value="NADP-dependent oxidoreductase domain"/>
    <property type="match status" value="1"/>
</dbReference>
<evidence type="ECO:0000256" key="3">
    <source>
        <dbReference type="PIRSR" id="PIRSR000097-2"/>
    </source>
</evidence>
<dbReference type="InterPro" id="IPR018170">
    <property type="entry name" value="Aldo/ket_reductase_CS"/>
</dbReference>
<dbReference type="PROSITE" id="PS00798">
    <property type="entry name" value="ALDOKETO_REDUCTASE_1"/>
    <property type="match status" value="1"/>
</dbReference>
<sequence length="329" mass="36582">MSLGRVITLNDGNVIPQIGLGTWLSKPGEVKAAVEHALKVGYRHIDAALIYGNQEEVGQALKTTSVPRKEIFITSKLWNNSHRPELVEKDLDLTLKQLGTDYLDLYLIHWPVPFAPGKDLSPTGEDGTCVIDTDGPSIVDTWKAMIAVQKTGKAKSIGVSNFTVEHLDKIIKATGVVPVMNQVEAHPALQQPELEKYCKEKEIKITAYSPLGNNVSGKVRIIDTDPVQELAKTQGRDAAQILIGWGAYKGFCVIPKSVTPKRIESNFDDVELTREEFEAISKVGRENAIRYNIPYTYEPRWDVDVFGMSAFWELGARSDEEKAAKHKVR</sequence>
<reference evidence="6 7" key="1">
    <citation type="journal article" date="2019" name="New Phytol.">
        <title>Comparative genomics reveals unique wood-decay strategies and fruiting body development in the Schizophyllaceae.</title>
        <authorList>
            <person name="Almasi E."/>
            <person name="Sahu N."/>
            <person name="Krizsan K."/>
            <person name="Balint B."/>
            <person name="Kovacs G.M."/>
            <person name="Kiss B."/>
            <person name="Cseklye J."/>
            <person name="Drula E."/>
            <person name="Henrissat B."/>
            <person name="Nagy I."/>
            <person name="Chovatia M."/>
            <person name="Adam C."/>
            <person name="LaButti K."/>
            <person name="Lipzen A."/>
            <person name="Riley R."/>
            <person name="Grigoriev I.V."/>
            <person name="Nagy L.G."/>
        </authorList>
    </citation>
    <scope>NUCLEOTIDE SEQUENCE [LARGE SCALE GENOMIC DNA]</scope>
    <source>
        <strain evidence="6 7">NL-1724</strain>
    </source>
</reference>
<dbReference type="Proteomes" id="UP000320762">
    <property type="component" value="Unassembled WGS sequence"/>
</dbReference>
<feature type="domain" description="NADP-dependent oxidoreductase" evidence="5">
    <location>
        <begin position="18"/>
        <end position="283"/>
    </location>
</feature>